<dbReference type="Pfam" id="PF00497">
    <property type="entry name" value="SBP_bac_3"/>
    <property type="match status" value="1"/>
</dbReference>
<feature type="chain" id="PRO_5046874456" evidence="5">
    <location>
        <begin position="22"/>
        <end position="259"/>
    </location>
</feature>
<dbReference type="Gene3D" id="3.40.190.10">
    <property type="entry name" value="Periplasmic binding protein-like II"/>
    <property type="match status" value="2"/>
</dbReference>
<evidence type="ECO:0000256" key="4">
    <source>
        <dbReference type="RuleBase" id="RU003744"/>
    </source>
</evidence>
<reference evidence="7 8" key="1">
    <citation type="submission" date="2024-08" db="EMBL/GenBank/DDBJ databases">
        <title>Pantoea ronii - a newly identified human opportunistic pathogen.</title>
        <authorList>
            <person name="Keidar-Friedman D."/>
            <person name="Sorek N."/>
            <person name="Leshin-Carmel D."/>
            <person name="Tsur A."/>
            <person name="Amsalem M."/>
            <person name="Tolkach D."/>
            <person name="Brosh-Nissimov T."/>
        </authorList>
    </citation>
    <scope>NUCLEOTIDE SEQUENCE [LARGE SCALE GENOMIC DNA]</scope>
    <source>
        <strain evidence="7 8">AA23256</strain>
    </source>
</reference>
<dbReference type="PANTHER" id="PTHR35936">
    <property type="entry name" value="MEMBRANE-BOUND LYTIC MUREIN TRANSGLYCOSYLASE F"/>
    <property type="match status" value="1"/>
</dbReference>
<dbReference type="SUPFAM" id="SSF53850">
    <property type="entry name" value="Periplasmic binding protein-like II"/>
    <property type="match status" value="1"/>
</dbReference>
<evidence type="ECO:0000313" key="7">
    <source>
        <dbReference type="EMBL" id="MFH8134501.1"/>
    </source>
</evidence>
<evidence type="ECO:0000256" key="1">
    <source>
        <dbReference type="ARBA" id="ARBA00004196"/>
    </source>
</evidence>
<gene>
    <name evidence="7" type="ORF">ABU178_10010</name>
</gene>
<evidence type="ECO:0000259" key="6">
    <source>
        <dbReference type="SMART" id="SM00062"/>
    </source>
</evidence>
<comment type="similarity">
    <text evidence="2 4">Belongs to the bacterial solute-binding protein 3 family.</text>
</comment>
<protein>
    <submittedName>
        <fullName evidence="7">Transporter substrate-binding domain-containing protein</fullName>
    </submittedName>
</protein>
<dbReference type="SMART" id="SM00062">
    <property type="entry name" value="PBPb"/>
    <property type="match status" value="1"/>
</dbReference>
<evidence type="ECO:0000256" key="5">
    <source>
        <dbReference type="SAM" id="SignalP"/>
    </source>
</evidence>
<name>A0ABW7PW14_9GAMM</name>
<keyword evidence="3 5" id="KW-0732">Signal</keyword>
<evidence type="ECO:0000256" key="3">
    <source>
        <dbReference type="ARBA" id="ARBA00022729"/>
    </source>
</evidence>
<dbReference type="RefSeq" id="WP_397214349.1">
    <property type="nucleotide sequence ID" value="NZ_JBGFSN010000004.1"/>
</dbReference>
<evidence type="ECO:0000313" key="8">
    <source>
        <dbReference type="Proteomes" id="UP001611251"/>
    </source>
</evidence>
<dbReference type="EMBL" id="JBGFSN010000004">
    <property type="protein sequence ID" value="MFH8134501.1"/>
    <property type="molecule type" value="Genomic_DNA"/>
</dbReference>
<organism evidence="7 8">
    <name type="scientific">Pantoea osteomyelitidis</name>
    <dbReference type="NCBI Taxonomy" id="3230026"/>
    <lineage>
        <taxon>Bacteria</taxon>
        <taxon>Pseudomonadati</taxon>
        <taxon>Pseudomonadota</taxon>
        <taxon>Gammaproteobacteria</taxon>
        <taxon>Enterobacterales</taxon>
        <taxon>Erwiniaceae</taxon>
        <taxon>Pantoea</taxon>
    </lineage>
</organism>
<dbReference type="InterPro" id="IPR018313">
    <property type="entry name" value="SBP_3_CS"/>
</dbReference>
<accession>A0ABW7PW14</accession>
<evidence type="ECO:0000256" key="2">
    <source>
        <dbReference type="ARBA" id="ARBA00010333"/>
    </source>
</evidence>
<dbReference type="Proteomes" id="UP001611251">
    <property type="component" value="Unassembled WGS sequence"/>
</dbReference>
<dbReference type="PROSITE" id="PS01039">
    <property type="entry name" value="SBP_BACTERIAL_3"/>
    <property type="match status" value="1"/>
</dbReference>
<proteinExistence type="inferred from homology"/>
<comment type="subcellular location">
    <subcellularLocation>
        <location evidence="1">Cell envelope</location>
    </subcellularLocation>
</comment>
<comment type="caution">
    <text evidence="7">The sequence shown here is derived from an EMBL/GenBank/DDBJ whole genome shotgun (WGS) entry which is preliminary data.</text>
</comment>
<dbReference type="InterPro" id="IPR001638">
    <property type="entry name" value="Solute-binding_3/MltF_N"/>
</dbReference>
<sequence>MKKLLLTLSLLAGFSTLSAIGAQPLTMGIDPTFPPFESKDAQGKLVGFDIDLGKAICARIQRECQFVELPFDALIPALKARKFSVILSSLSINDERRQSVDFSVPLYTSPVWLVAPAKAGLSDDLTKLAGKRIGVQQGTIFESYANQHWRGKGVEVVAYQNDDQIYSDLAAGRLDAALDDAIVASSIFLSKPQGAGFALNGKEIYQKSLFGQGTGMGFRKGEDQALQAQVNKAIADIRADGTFTQLSQRYFKVDVSPKS</sequence>
<keyword evidence="8" id="KW-1185">Reference proteome</keyword>
<feature type="signal peptide" evidence="5">
    <location>
        <begin position="1"/>
        <end position="21"/>
    </location>
</feature>
<feature type="domain" description="Solute-binding protein family 3/N-terminal" evidence="6">
    <location>
        <begin position="24"/>
        <end position="254"/>
    </location>
</feature>
<dbReference type="PANTHER" id="PTHR35936:SF13">
    <property type="entry name" value="HISTIDINE-BINDING PERIPLASMIC PROTEIN"/>
    <property type="match status" value="1"/>
</dbReference>